<dbReference type="InterPro" id="IPR036291">
    <property type="entry name" value="NAD(P)-bd_dom_sf"/>
</dbReference>
<dbReference type="PANTHER" id="PTHR43899">
    <property type="entry name" value="RH59310P"/>
    <property type="match status" value="1"/>
</dbReference>
<evidence type="ECO:0000256" key="4">
    <source>
        <dbReference type="ARBA" id="ARBA00023002"/>
    </source>
</evidence>
<keyword evidence="6" id="KW-0472">Membrane</keyword>
<name>A0A210QED1_MIZYE</name>
<dbReference type="PIRSF" id="PIRSF000126">
    <property type="entry name" value="11-beta-HSD1"/>
    <property type="match status" value="1"/>
</dbReference>
<feature type="transmembrane region" description="Helical" evidence="6">
    <location>
        <begin position="16"/>
        <end position="37"/>
    </location>
</feature>
<sequence>MASSWVQSVLGKNMEWYAAAGAVAISYVAFKLAYSILSGLKCFVLAKPLGLSVDLKKTGAWAVVTGCTDGIGKAYTEQLAQKGMDIVLISRTESKLLTLAGDIESRFGVKTKIIVADFSQGATIYPGIRKGLEGIDIGVLINNVGLGYEFPAYLHEVPDRDQKFIDLIEVNITSVTMMTSIVMPQMVAKKKGVIVNLSSASGMKPTPLLGVYAAAKAYVDYFSVCMQKEYESKGIIVQSVMPNFVTTKMSKIRKASLMVPNPDTFVSSALSLIGVSNRTNGYWSHNLLGYLTNSLPLWFTSMVSFKILNTARVRAFKKLAQQKKE</sequence>
<organism evidence="7 8">
    <name type="scientific">Mizuhopecten yessoensis</name>
    <name type="common">Japanese scallop</name>
    <name type="synonym">Patinopecten yessoensis</name>
    <dbReference type="NCBI Taxonomy" id="6573"/>
    <lineage>
        <taxon>Eukaryota</taxon>
        <taxon>Metazoa</taxon>
        <taxon>Spiralia</taxon>
        <taxon>Lophotrochozoa</taxon>
        <taxon>Mollusca</taxon>
        <taxon>Bivalvia</taxon>
        <taxon>Autobranchia</taxon>
        <taxon>Pteriomorphia</taxon>
        <taxon>Pectinida</taxon>
        <taxon>Pectinoidea</taxon>
        <taxon>Pectinidae</taxon>
        <taxon>Mizuhopecten</taxon>
    </lineage>
</organism>
<dbReference type="PANTHER" id="PTHR43899:SF13">
    <property type="entry name" value="RH59310P"/>
    <property type="match status" value="1"/>
</dbReference>
<keyword evidence="8" id="KW-1185">Reference proteome</keyword>
<dbReference type="GO" id="GO:0016491">
    <property type="term" value="F:oxidoreductase activity"/>
    <property type="evidence" value="ECO:0007669"/>
    <property type="project" value="UniProtKB-KW"/>
</dbReference>
<evidence type="ECO:0000256" key="1">
    <source>
        <dbReference type="ARBA" id="ARBA00004240"/>
    </source>
</evidence>
<dbReference type="Gene3D" id="3.40.50.720">
    <property type="entry name" value="NAD(P)-binding Rossmann-like Domain"/>
    <property type="match status" value="1"/>
</dbReference>
<protein>
    <submittedName>
        <fullName evidence="7">Estradiol 17-beta-dehydrogenase 12</fullName>
    </submittedName>
</protein>
<comment type="caution">
    <text evidence="7">The sequence shown here is derived from an EMBL/GenBank/DDBJ whole genome shotgun (WGS) entry which is preliminary data.</text>
</comment>
<evidence type="ECO:0000256" key="6">
    <source>
        <dbReference type="SAM" id="Phobius"/>
    </source>
</evidence>
<dbReference type="EMBL" id="NEDP02004034">
    <property type="protein sequence ID" value="OWF47110.1"/>
    <property type="molecule type" value="Genomic_DNA"/>
</dbReference>
<dbReference type="PRINTS" id="PR00080">
    <property type="entry name" value="SDRFAMILY"/>
</dbReference>
<gene>
    <name evidence="7" type="ORF">KP79_PYT17901</name>
</gene>
<dbReference type="InterPro" id="IPR020904">
    <property type="entry name" value="Sc_DH/Rdtase_CS"/>
</dbReference>
<dbReference type="SUPFAM" id="SSF51735">
    <property type="entry name" value="NAD(P)-binding Rossmann-fold domains"/>
    <property type="match status" value="1"/>
</dbReference>
<keyword evidence="3" id="KW-0521">NADP</keyword>
<dbReference type="InterPro" id="IPR002347">
    <property type="entry name" value="SDR_fam"/>
</dbReference>
<dbReference type="CDD" id="cd05356">
    <property type="entry name" value="17beta-HSD1_like_SDR_c"/>
    <property type="match status" value="1"/>
</dbReference>
<dbReference type="InterPro" id="IPR051019">
    <property type="entry name" value="VLCFA-Steroid_DH"/>
</dbReference>
<keyword evidence="6" id="KW-0812">Transmembrane</keyword>
<reference evidence="7 8" key="1">
    <citation type="journal article" date="2017" name="Nat. Ecol. Evol.">
        <title>Scallop genome provides insights into evolution of bilaterian karyotype and development.</title>
        <authorList>
            <person name="Wang S."/>
            <person name="Zhang J."/>
            <person name="Jiao W."/>
            <person name="Li J."/>
            <person name="Xun X."/>
            <person name="Sun Y."/>
            <person name="Guo X."/>
            <person name="Huan P."/>
            <person name="Dong B."/>
            <person name="Zhang L."/>
            <person name="Hu X."/>
            <person name="Sun X."/>
            <person name="Wang J."/>
            <person name="Zhao C."/>
            <person name="Wang Y."/>
            <person name="Wang D."/>
            <person name="Huang X."/>
            <person name="Wang R."/>
            <person name="Lv J."/>
            <person name="Li Y."/>
            <person name="Zhang Z."/>
            <person name="Liu B."/>
            <person name="Lu W."/>
            <person name="Hui Y."/>
            <person name="Liang J."/>
            <person name="Zhou Z."/>
            <person name="Hou R."/>
            <person name="Li X."/>
            <person name="Liu Y."/>
            <person name="Li H."/>
            <person name="Ning X."/>
            <person name="Lin Y."/>
            <person name="Zhao L."/>
            <person name="Xing Q."/>
            <person name="Dou J."/>
            <person name="Li Y."/>
            <person name="Mao J."/>
            <person name="Guo H."/>
            <person name="Dou H."/>
            <person name="Li T."/>
            <person name="Mu C."/>
            <person name="Jiang W."/>
            <person name="Fu Q."/>
            <person name="Fu X."/>
            <person name="Miao Y."/>
            <person name="Liu J."/>
            <person name="Yu Q."/>
            <person name="Li R."/>
            <person name="Liao H."/>
            <person name="Li X."/>
            <person name="Kong Y."/>
            <person name="Jiang Z."/>
            <person name="Chourrout D."/>
            <person name="Li R."/>
            <person name="Bao Z."/>
        </authorList>
    </citation>
    <scope>NUCLEOTIDE SEQUENCE [LARGE SCALE GENOMIC DNA]</scope>
    <source>
        <strain evidence="7 8">PY_sf001</strain>
    </source>
</reference>
<dbReference type="GO" id="GO:0005783">
    <property type="term" value="C:endoplasmic reticulum"/>
    <property type="evidence" value="ECO:0007669"/>
    <property type="project" value="UniProtKB-SubCell"/>
</dbReference>
<evidence type="ECO:0000256" key="3">
    <source>
        <dbReference type="ARBA" id="ARBA00022857"/>
    </source>
</evidence>
<evidence type="ECO:0000256" key="2">
    <source>
        <dbReference type="ARBA" id="ARBA00006484"/>
    </source>
</evidence>
<dbReference type="STRING" id="6573.A0A210QED1"/>
<comment type="subcellular location">
    <subcellularLocation>
        <location evidence="1">Endoplasmic reticulum</location>
    </subcellularLocation>
</comment>
<evidence type="ECO:0000313" key="8">
    <source>
        <dbReference type="Proteomes" id="UP000242188"/>
    </source>
</evidence>
<accession>A0A210QED1</accession>
<evidence type="ECO:0000313" key="7">
    <source>
        <dbReference type="EMBL" id="OWF47110.1"/>
    </source>
</evidence>
<keyword evidence="6" id="KW-1133">Transmembrane helix</keyword>
<dbReference type="PROSITE" id="PS00061">
    <property type="entry name" value="ADH_SHORT"/>
    <property type="match status" value="1"/>
</dbReference>
<dbReference type="FunFam" id="3.40.50.720:FF:000137">
    <property type="entry name" value="Hydroxysteroid (17-beta) dehydrogenase 3"/>
    <property type="match status" value="1"/>
</dbReference>
<keyword evidence="4" id="KW-0560">Oxidoreductase</keyword>
<dbReference type="PRINTS" id="PR00081">
    <property type="entry name" value="GDHRDH"/>
</dbReference>
<proteinExistence type="inferred from homology"/>
<dbReference type="OrthoDB" id="5545019at2759"/>
<dbReference type="AlphaFoldDB" id="A0A210QED1"/>
<evidence type="ECO:0000256" key="5">
    <source>
        <dbReference type="RuleBase" id="RU000363"/>
    </source>
</evidence>
<comment type="similarity">
    <text evidence="2 5">Belongs to the short-chain dehydrogenases/reductases (SDR) family.</text>
</comment>
<dbReference type="Proteomes" id="UP000242188">
    <property type="component" value="Unassembled WGS sequence"/>
</dbReference>
<dbReference type="Pfam" id="PF00106">
    <property type="entry name" value="adh_short"/>
    <property type="match status" value="1"/>
</dbReference>